<keyword evidence="1" id="KW-0472">Membrane</keyword>
<dbReference type="EMBL" id="JAUSWP010000001">
    <property type="protein sequence ID" value="MDQ0567538.1"/>
    <property type="molecule type" value="Genomic_DNA"/>
</dbReference>
<evidence type="ECO:0000313" key="3">
    <source>
        <dbReference type="Proteomes" id="UP001236620"/>
    </source>
</evidence>
<proteinExistence type="predicted"/>
<feature type="transmembrane region" description="Helical" evidence="1">
    <location>
        <begin position="77"/>
        <end position="94"/>
    </location>
</feature>
<reference evidence="2" key="1">
    <citation type="submission" date="2023-07" db="EMBL/GenBank/DDBJ databases">
        <title>Genomic Encyclopedia of Type Strains, Phase IV (KMG-IV): sequencing the most valuable type-strain genomes for metagenomic binning, comparative biology and taxonomic classification.</title>
        <authorList>
            <person name="Goeker M."/>
        </authorList>
    </citation>
    <scope>NUCLEOTIDE SEQUENCE [LARGE SCALE GENOMIC DNA]</scope>
    <source>
        <strain evidence="2">DSM 22019</strain>
    </source>
</reference>
<keyword evidence="1" id="KW-0812">Transmembrane</keyword>
<feature type="transmembrane region" description="Helical" evidence="1">
    <location>
        <begin position="371"/>
        <end position="392"/>
    </location>
</feature>
<keyword evidence="3" id="KW-1185">Reference proteome</keyword>
<protein>
    <recommendedName>
        <fullName evidence="4">Transmembrane protein</fullName>
    </recommendedName>
</protein>
<feature type="transmembrane region" description="Helical" evidence="1">
    <location>
        <begin position="235"/>
        <end position="262"/>
    </location>
</feature>
<dbReference type="NCBIfam" id="NF045937">
    <property type="entry name" value="MSC_0624_12TM"/>
    <property type="match status" value="1"/>
</dbReference>
<accession>A0ABU0NDL5</accession>
<gene>
    <name evidence="2" type="ORF">J2Z63_000159</name>
</gene>
<keyword evidence="1" id="KW-1133">Transmembrane helix</keyword>
<feature type="transmembrane region" description="Helical" evidence="1">
    <location>
        <begin position="404"/>
        <end position="426"/>
    </location>
</feature>
<evidence type="ECO:0008006" key="4">
    <source>
        <dbReference type="Google" id="ProtNLM"/>
    </source>
</evidence>
<feature type="transmembrane region" description="Helical" evidence="1">
    <location>
        <begin position="345"/>
        <end position="365"/>
    </location>
</feature>
<dbReference type="RefSeq" id="WP_307444119.1">
    <property type="nucleotide sequence ID" value="NZ_JAUSWP010000001.1"/>
</dbReference>
<dbReference type="Proteomes" id="UP001236620">
    <property type="component" value="Unassembled WGS sequence"/>
</dbReference>
<feature type="transmembrane region" description="Helical" evidence="1">
    <location>
        <begin position="314"/>
        <end position="333"/>
    </location>
</feature>
<organism evidence="2 3">
    <name type="scientific">Mycoplasma yeatsii</name>
    <dbReference type="NCBI Taxonomy" id="51365"/>
    <lineage>
        <taxon>Bacteria</taxon>
        <taxon>Bacillati</taxon>
        <taxon>Mycoplasmatota</taxon>
        <taxon>Mollicutes</taxon>
        <taxon>Mycoplasmataceae</taxon>
        <taxon>Mycoplasma</taxon>
    </lineage>
</organism>
<name>A0ABU0NDL5_9MOLU</name>
<evidence type="ECO:0000256" key="1">
    <source>
        <dbReference type="SAM" id="Phobius"/>
    </source>
</evidence>
<feature type="transmembrane region" description="Helical" evidence="1">
    <location>
        <begin position="140"/>
        <end position="160"/>
    </location>
</feature>
<evidence type="ECO:0000313" key="2">
    <source>
        <dbReference type="EMBL" id="MDQ0567538.1"/>
    </source>
</evidence>
<feature type="transmembrane region" description="Helical" evidence="1">
    <location>
        <begin position="446"/>
        <end position="464"/>
    </location>
</feature>
<feature type="transmembrane region" description="Helical" evidence="1">
    <location>
        <begin position="32"/>
        <end position="52"/>
    </location>
</feature>
<feature type="transmembrane region" description="Helical" evidence="1">
    <location>
        <begin position="114"/>
        <end position="134"/>
    </location>
</feature>
<sequence>MIQNSIKLTDSKSYEEITNLVLEKDKNKIITIYKFISLIFFSITFILLLFLINKTVFYSKDLLSIAFNFSTDKFKEINWTFLLRLFTLSFLYLYGFKKAYLNSYQNKNHIKIYAIWFVLYLSISLFGFIMFFAFKDITNFYKTYTLLYSLIVLLLVDIFYEIFKFFTKRKTNPLIYSNKKLLVINILSRVILVSLVLVFFTLWIQAASKTGSLIINNSFYNSIYKIFKFKSLLNFMIIVLSFLVLMILLVGLNIYLVYSIIYKQLNISNLKNRFDFYLVCLSVVVIWLISLTVLKIKPTHNRFSDDESLDYLNLLFSVFNILIFMIFMYLHFLKKHKIVNNKLLNNNYLISFLWIIWTMFMISNFLTDQVLVSLINLIVNIVLTVISFKLYYIKNKLNSYSNSLLIVININILFIIGLIYGLNHILLANQNRSLYILNSSLNINQIISITIVLIQTIYYLYYLISSTISINQIKKINI</sequence>
<feature type="transmembrane region" description="Helical" evidence="1">
    <location>
        <begin position="181"/>
        <end position="204"/>
    </location>
</feature>
<comment type="caution">
    <text evidence="2">The sequence shown here is derived from an EMBL/GenBank/DDBJ whole genome shotgun (WGS) entry which is preliminary data.</text>
</comment>
<feature type="transmembrane region" description="Helical" evidence="1">
    <location>
        <begin position="274"/>
        <end position="294"/>
    </location>
</feature>